<dbReference type="Proteomes" id="UP000774804">
    <property type="component" value="Unassembled WGS sequence"/>
</dbReference>
<sequence length="94" mass="10090">MPKVKKPPSKKTPSSKKKPLLTDHEHGKIEGLHEVGLSARFTAKKTGRCAQTVRRVVASVNRPRNCTSPAKTSSTARPAALCELPPRGISPQPG</sequence>
<dbReference type="Proteomes" id="UP000736787">
    <property type="component" value="Unassembled WGS sequence"/>
</dbReference>
<dbReference type="Proteomes" id="UP000760860">
    <property type="component" value="Unassembled WGS sequence"/>
</dbReference>
<gene>
    <name evidence="7" type="ORF">PC110_g14591</name>
    <name evidence="2" type="ORF">PC113_g21999</name>
    <name evidence="3" type="ORF">PC115_g24847</name>
    <name evidence="4" type="ORF">PC117_g27636</name>
    <name evidence="5" type="ORF">PC118_g21965</name>
    <name evidence="6" type="ORF">PC129_g24581</name>
</gene>
<name>A0A329RW96_9STRA</name>
<evidence type="ECO:0000256" key="1">
    <source>
        <dbReference type="SAM" id="MobiDB-lite"/>
    </source>
</evidence>
<dbReference type="Proteomes" id="UP000251314">
    <property type="component" value="Unassembled WGS sequence"/>
</dbReference>
<evidence type="ECO:0000313" key="7">
    <source>
        <dbReference type="EMBL" id="RAW29053.1"/>
    </source>
</evidence>
<reference evidence="2" key="2">
    <citation type="submission" date="2018-10" db="EMBL/GenBank/DDBJ databases">
        <title>Effector identification in a new, highly contiguous assembly of the strawberry crown rot pathogen Phytophthora cactorum.</title>
        <authorList>
            <person name="Armitage A.D."/>
            <person name="Nellist C.F."/>
            <person name="Bates H."/>
            <person name="Vickerstaff R.J."/>
            <person name="Harrison R.J."/>
        </authorList>
    </citation>
    <scope>NUCLEOTIDE SEQUENCE</scope>
    <source>
        <strain evidence="2">15-7</strain>
        <strain evidence="3">4032</strain>
        <strain evidence="4">4040</strain>
        <strain evidence="5">P415</strain>
        <strain evidence="6">P421</strain>
    </source>
</reference>
<dbReference type="EMBL" id="RCMV01003867">
    <property type="protein sequence ID" value="KAG3197025.1"/>
    <property type="molecule type" value="Genomic_DNA"/>
</dbReference>
<dbReference type="Proteomes" id="UP000697107">
    <property type="component" value="Unassembled WGS sequence"/>
</dbReference>
<evidence type="ECO:0000313" key="3">
    <source>
        <dbReference type="EMBL" id="KAG2871396.1"/>
    </source>
</evidence>
<dbReference type="EMBL" id="RCMG01001546">
    <property type="protein sequence ID" value="KAG2824707.1"/>
    <property type="molecule type" value="Genomic_DNA"/>
</dbReference>
<dbReference type="AlphaFoldDB" id="A0A329RW96"/>
<proteinExistence type="predicted"/>
<keyword evidence="8" id="KW-1185">Reference proteome</keyword>
<feature type="compositionally biased region" description="Polar residues" evidence="1">
    <location>
        <begin position="63"/>
        <end position="76"/>
    </location>
</feature>
<protein>
    <recommendedName>
        <fullName evidence="9">Transposase IS30-like HTH domain-containing protein</fullName>
    </recommendedName>
</protein>
<feature type="compositionally biased region" description="Basic residues" evidence="1">
    <location>
        <begin position="1"/>
        <end position="19"/>
    </location>
</feature>
<dbReference type="Gene3D" id="1.10.10.60">
    <property type="entry name" value="Homeodomain-like"/>
    <property type="match status" value="1"/>
</dbReference>
<accession>A0A329RW96</accession>
<dbReference type="Proteomes" id="UP000735874">
    <property type="component" value="Unassembled WGS sequence"/>
</dbReference>
<evidence type="ECO:0000313" key="2">
    <source>
        <dbReference type="EMBL" id="KAG2824707.1"/>
    </source>
</evidence>
<evidence type="ECO:0000313" key="5">
    <source>
        <dbReference type="EMBL" id="KAG2961449.1"/>
    </source>
</evidence>
<dbReference type="EMBL" id="RCMK01003592">
    <property type="protein sequence ID" value="KAG2874286.1"/>
    <property type="molecule type" value="Genomic_DNA"/>
</dbReference>
<dbReference type="VEuPathDB" id="FungiDB:PC110_g14591"/>
<dbReference type="EMBL" id="RCMI01003804">
    <property type="protein sequence ID" value="KAG2871396.1"/>
    <property type="molecule type" value="Genomic_DNA"/>
</dbReference>
<evidence type="ECO:0000313" key="4">
    <source>
        <dbReference type="EMBL" id="KAG2874286.1"/>
    </source>
</evidence>
<comment type="caution">
    <text evidence="7">The sequence shown here is derived from an EMBL/GenBank/DDBJ whole genome shotgun (WGS) entry which is preliminary data.</text>
</comment>
<organism evidence="7 8">
    <name type="scientific">Phytophthora cactorum</name>
    <dbReference type="NCBI Taxonomy" id="29920"/>
    <lineage>
        <taxon>Eukaryota</taxon>
        <taxon>Sar</taxon>
        <taxon>Stramenopiles</taxon>
        <taxon>Oomycota</taxon>
        <taxon>Peronosporomycetes</taxon>
        <taxon>Peronosporales</taxon>
        <taxon>Peronosporaceae</taxon>
        <taxon>Phytophthora</taxon>
    </lineage>
</organism>
<feature type="region of interest" description="Disordered" evidence="1">
    <location>
        <begin position="1"/>
        <end position="25"/>
    </location>
</feature>
<reference evidence="7 8" key="1">
    <citation type="submission" date="2018-01" db="EMBL/GenBank/DDBJ databases">
        <title>Draft genome of the strawberry crown rot pathogen Phytophthora cactorum.</title>
        <authorList>
            <person name="Armitage A.D."/>
            <person name="Lysoe E."/>
            <person name="Nellist C.F."/>
            <person name="Harrison R.J."/>
            <person name="Brurberg M.B."/>
        </authorList>
    </citation>
    <scope>NUCLEOTIDE SEQUENCE [LARGE SCALE GENOMIC DNA]</scope>
    <source>
        <strain evidence="7 8">10300</strain>
    </source>
</reference>
<dbReference type="EMBL" id="MJFZ01000452">
    <property type="protein sequence ID" value="RAW29053.1"/>
    <property type="molecule type" value="Genomic_DNA"/>
</dbReference>
<feature type="region of interest" description="Disordered" evidence="1">
    <location>
        <begin position="63"/>
        <end position="94"/>
    </location>
</feature>
<evidence type="ECO:0008006" key="9">
    <source>
        <dbReference type="Google" id="ProtNLM"/>
    </source>
</evidence>
<dbReference type="OrthoDB" id="115775at2759"/>
<evidence type="ECO:0000313" key="6">
    <source>
        <dbReference type="EMBL" id="KAG3197025.1"/>
    </source>
</evidence>
<dbReference type="EMBL" id="RCML01001604">
    <property type="protein sequence ID" value="KAG2961449.1"/>
    <property type="molecule type" value="Genomic_DNA"/>
</dbReference>
<evidence type="ECO:0000313" key="8">
    <source>
        <dbReference type="Proteomes" id="UP000251314"/>
    </source>
</evidence>